<dbReference type="SUPFAM" id="SSF52047">
    <property type="entry name" value="RNI-like"/>
    <property type="match status" value="1"/>
</dbReference>
<dbReference type="EMBL" id="JACEFO010001651">
    <property type="protein sequence ID" value="KAF8726338.1"/>
    <property type="molecule type" value="Genomic_DNA"/>
</dbReference>
<dbReference type="InterPro" id="IPR036047">
    <property type="entry name" value="F-box-like_dom_sf"/>
</dbReference>
<keyword evidence="3" id="KW-1185">Reference proteome</keyword>
<dbReference type="AlphaFoldDB" id="A0A835KHM7"/>
<dbReference type="PANTHER" id="PTHR35545">
    <property type="entry name" value="F-BOX DOMAIN-CONTAINING PROTEIN"/>
    <property type="match status" value="1"/>
</dbReference>
<evidence type="ECO:0000259" key="1">
    <source>
        <dbReference type="PROSITE" id="PS50181"/>
    </source>
</evidence>
<dbReference type="OrthoDB" id="657097at2759"/>
<dbReference type="Proteomes" id="UP000636709">
    <property type="component" value="Unassembled WGS sequence"/>
</dbReference>
<gene>
    <name evidence="2" type="ORF">HU200_019800</name>
</gene>
<reference evidence="2" key="1">
    <citation type="submission" date="2020-07" db="EMBL/GenBank/DDBJ databases">
        <title>Genome sequence and genetic diversity analysis of an under-domesticated orphan crop, white fonio (Digitaria exilis).</title>
        <authorList>
            <person name="Bennetzen J.L."/>
            <person name="Chen S."/>
            <person name="Ma X."/>
            <person name="Wang X."/>
            <person name="Yssel A.E.J."/>
            <person name="Chaluvadi S.R."/>
            <person name="Johnson M."/>
            <person name="Gangashetty P."/>
            <person name="Hamidou F."/>
            <person name="Sanogo M.D."/>
            <person name="Zwaenepoel A."/>
            <person name="Wallace J."/>
            <person name="Van De Peer Y."/>
            <person name="Van Deynze A."/>
        </authorList>
    </citation>
    <scope>NUCLEOTIDE SEQUENCE</scope>
    <source>
        <tissue evidence="2">Leaves</tissue>
    </source>
</reference>
<feature type="domain" description="F-box" evidence="1">
    <location>
        <begin position="28"/>
        <end position="75"/>
    </location>
</feature>
<evidence type="ECO:0000313" key="3">
    <source>
        <dbReference type="Proteomes" id="UP000636709"/>
    </source>
</evidence>
<proteinExistence type="predicted"/>
<protein>
    <recommendedName>
        <fullName evidence="1">F-box domain-containing protein</fullName>
    </recommendedName>
</protein>
<dbReference type="PROSITE" id="PS50181">
    <property type="entry name" value="FBOX"/>
    <property type="match status" value="1"/>
</dbReference>
<dbReference type="InterPro" id="IPR001810">
    <property type="entry name" value="F-box_dom"/>
</dbReference>
<organism evidence="2 3">
    <name type="scientific">Digitaria exilis</name>
    <dbReference type="NCBI Taxonomy" id="1010633"/>
    <lineage>
        <taxon>Eukaryota</taxon>
        <taxon>Viridiplantae</taxon>
        <taxon>Streptophyta</taxon>
        <taxon>Embryophyta</taxon>
        <taxon>Tracheophyta</taxon>
        <taxon>Spermatophyta</taxon>
        <taxon>Magnoliopsida</taxon>
        <taxon>Liliopsida</taxon>
        <taxon>Poales</taxon>
        <taxon>Poaceae</taxon>
        <taxon>PACMAD clade</taxon>
        <taxon>Panicoideae</taxon>
        <taxon>Panicodae</taxon>
        <taxon>Paniceae</taxon>
        <taxon>Anthephorinae</taxon>
        <taxon>Digitaria</taxon>
    </lineage>
</organism>
<sequence>MARRSSGKGSAGRILLQHRALAAAARRVDRISSLPDDLLHLVLRRLDTRSALGTGVLSRRWAHLPRELDALDLRLADMLPPRYHRWVHLYNDACSKGTLRHAVRLQIVHSIRRYERRAMRAFASSTVTSFLEGPRRNVKKLRLEFVVTGNTGCVNAFVAEAMDAWGVEDLEVVAKSTFTRRDGIHLFPSHGLCEQPRVSCLRSLKLGGCTLPSLHEYSRLSVLILKGIPKSTPAAAYEGIFTLCLQLQTLHLISCGCCTSRGVSLTVVVDSPSSQIRELVVDKCEFFRKLVLKALPCLESVASIQSRVSFESTSSFPCLIQRNLTMGFAVGLLGVDWRLELELDDMFFDCTPGIRSLVIRFTGPERWIAPSTSPSEFLPNLRRLLVADVPSSWDVTWPRLLLEMAPNLEILHIHIDVVHGVPADEDIPWSSARDRELRPLPRLKEFVVAGFEGTARQIYLVKLVVRACTAALRLVAMFRNGHVRYRGHWDWEMVTPREHYSWSDEQKSSVLEQIKCGVPASSATAPVVQVVLG</sequence>
<dbReference type="PANTHER" id="PTHR35545:SF20">
    <property type="entry name" value="OS05G0536800 PROTEIN"/>
    <property type="match status" value="1"/>
</dbReference>
<comment type="caution">
    <text evidence="2">The sequence shown here is derived from an EMBL/GenBank/DDBJ whole genome shotgun (WGS) entry which is preliminary data.</text>
</comment>
<dbReference type="SUPFAM" id="SSF81383">
    <property type="entry name" value="F-box domain"/>
    <property type="match status" value="1"/>
</dbReference>
<dbReference type="Pfam" id="PF00646">
    <property type="entry name" value="F-box"/>
    <property type="match status" value="1"/>
</dbReference>
<name>A0A835KHM7_9POAL</name>
<evidence type="ECO:0000313" key="2">
    <source>
        <dbReference type="EMBL" id="KAF8726338.1"/>
    </source>
</evidence>
<accession>A0A835KHM7</accession>